<proteinExistence type="inferred from homology"/>
<keyword evidence="6" id="KW-0449">Lipoprotein</keyword>
<gene>
    <name evidence="3" type="primary">rlpA</name>
    <name evidence="7" type="ORF">FCS05_09025</name>
    <name evidence="6" type="ORF">HNQ10_000899</name>
</gene>
<evidence type="ECO:0000256" key="4">
    <source>
        <dbReference type="RuleBase" id="RU003495"/>
    </source>
</evidence>
<dbReference type="SUPFAM" id="SSF50685">
    <property type="entry name" value="Barwin-like endoglucanases"/>
    <property type="match status" value="1"/>
</dbReference>
<evidence type="ECO:0000313" key="8">
    <source>
        <dbReference type="Proteomes" id="UP000308000"/>
    </source>
</evidence>
<dbReference type="GO" id="GO:0071555">
    <property type="term" value="P:cell wall organization"/>
    <property type="evidence" value="ECO:0007669"/>
    <property type="project" value="UniProtKB-KW"/>
</dbReference>
<evidence type="ECO:0000313" key="7">
    <source>
        <dbReference type="EMBL" id="TLK28049.1"/>
    </source>
</evidence>
<dbReference type="RefSeq" id="WP_129119160.1">
    <property type="nucleotide sequence ID" value="NZ_BSUI01000016.1"/>
</dbReference>
<keyword evidence="9" id="KW-1185">Reference proteome</keyword>
<comment type="function">
    <text evidence="3">Lytic transglycosylase with a strong preference for naked glycan strands that lack stem peptides.</text>
</comment>
<comment type="similarity">
    <text evidence="3 4">Belongs to the RlpA family.</text>
</comment>
<dbReference type="Proteomes" id="UP000536909">
    <property type="component" value="Unassembled WGS sequence"/>
</dbReference>
<sequence length="116" mass="12163" precursor="true">MRAAALAAALLAGSVAFGLPGGTAQASVYQRGHAVYYGGKYNRHTRLTAAHRTLPLGTWVRVTHTRTGRSVDVLINDRGPFGNASRVIDLSRTAASRLGILSAGVAPVTVQVLPRS</sequence>
<evidence type="ECO:0000313" key="9">
    <source>
        <dbReference type="Proteomes" id="UP000536909"/>
    </source>
</evidence>
<reference evidence="7 8" key="1">
    <citation type="submission" date="2019-04" db="EMBL/GenBank/DDBJ databases">
        <title>Deinococcus metalilatus MA1002 mutant No.5.</title>
        <authorList>
            <person name="Park W."/>
            <person name="Park C."/>
        </authorList>
    </citation>
    <scope>NUCLEOTIDE SEQUENCE [LARGE SCALE GENOMIC DNA]</scope>
    <source>
        <strain evidence="7 8">MA1002-m5</strain>
    </source>
</reference>
<evidence type="ECO:0000313" key="6">
    <source>
        <dbReference type="EMBL" id="MBB5294085.1"/>
    </source>
</evidence>
<accession>A0AAJ5F4Z4</accession>
<feature type="chain" id="PRO_5042300789" description="Probable endolytic peptidoglycan transglycosylase RlpA" evidence="3">
    <location>
        <begin position="19"/>
        <end position="116"/>
    </location>
</feature>
<protein>
    <recommendedName>
        <fullName evidence="3">Probable endolytic peptidoglycan transglycosylase RlpA</fullName>
        <ecNumber evidence="3">4.2.2.-</ecNumber>
    </recommendedName>
</protein>
<dbReference type="EMBL" id="JACHFV010000003">
    <property type="protein sequence ID" value="MBB5294085.1"/>
    <property type="molecule type" value="Genomic_DNA"/>
</dbReference>
<keyword evidence="2 3" id="KW-0961">Cell wall biogenesis/degradation</keyword>
<dbReference type="EMBL" id="VBRC01000005">
    <property type="protein sequence ID" value="TLK28049.1"/>
    <property type="molecule type" value="Genomic_DNA"/>
</dbReference>
<dbReference type="PANTHER" id="PTHR34183">
    <property type="entry name" value="ENDOLYTIC PEPTIDOGLYCAN TRANSGLYCOSYLASE RLPA"/>
    <property type="match status" value="1"/>
</dbReference>
<reference evidence="6 9" key="2">
    <citation type="submission" date="2020-08" db="EMBL/GenBank/DDBJ databases">
        <title>Genomic Encyclopedia of Type Strains, Phase IV (KMG-IV): sequencing the most valuable type-strain genomes for metagenomic binning, comparative biology and taxonomic classification.</title>
        <authorList>
            <person name="Goeker M."/>
        </authorList>
    </citation>
    <scope>NUCLEOTIDE SEQUENCE [LARGE SCALE GENOMIC DNA]</scope>
    <source>
        <strain evidence="6 9">DSM 105434</strain>
    </source>
</reference>
<dbReference type="Proteomes" id="UP000308000">
    <property type="component" value="Unassembled WGS sequence"/>
</dbReference>
<dbReference type="Gene3D" id="2.40.40.10">
    <property type="entry name" value="RlpA-like domain"/>
    <property type="match status" value="1"/>
</dbReference>
<dbReference type="InterPro" id="IPR036908">
    <property type="entry name" value="RlpA-like_sf"/>
</dbReference>
<dbReference type="GO" id="GO:0008932">
    <property type="term" value="F:lytic endotransglycosylase activity"/>
    <property type="evidence" value="ECO:0007669"/>
    <property type="project" value="UniProtKB-UniRule"/>
</dbReference>
<dbReference type="AlphaFoldDB" id="A0AAJ5F4Z4"/>
<evidence type="ECO:0000256" key="1">
    <source>
        <dbReference type="ARBA" id="ARBA00023239"/>
    </source>
</evidence>
<keyword evidence="1 3" id="KW-0456">Lyase</keyword>
<comment type="caution">
    <text evidence="7">The sequence shown here is derived from an EMBL/GenBank/DDBJ whole genome shotgun (WGS) entry which is preliminary data.</text>
</comment>
<dbReference type="EC" id="4.2.2.-" evidence="3"/>
<feature type="signal peptide" evidence="3">
    <location>
        <begin position="1"/>
        <end position="18"/>
    </location>
</feature>
<dbReference type="GO" id="GO:0000270">
    <property type="term" value="P:peptidoglycan metabolic process"/>
    <property type="evidence" value="ECO:0007669"/>
    <property type="project" value="UniProtKB-UniRule"/>
</dbReference>
<keyword evidence="3" id="KW-0732">Signal</keyword>
<name>A0AAJ5F4Z4_9DEIO</name>
<dbReference type="HAMAP" id="MF_02071">
    <property type="entry name" value="RlpA"/>
    <property type="match status" value="1"/>
</dbReference>
<dbReference type="Pfam" id="PF03330">
    <property type="entry name" value="DPBB_1"/>
    <property type="match status" value="1"/>
</dbReference>
<evidence type="ECO:0000256" key="3">
    <source>
        <dbReference type="HAMAP-Rule" id="MF_02071"/>
    </source>
</evidence>
<dbReference type="InterPro" id="IPR009009">
    <property type="entry name" value="RlpA-like_DPBB"/>
</dbReference>
<dbReference type="CDD" id="cd22268">
    <property type="entry name" value="DPBB_RlpA-like"/>
    <property type="match status" value="1"/>
</dbReference>
<evidence type="ECO:0000256" key="2">
    <source>
        <dbReference type="ARBA" id="ARBA00023316"/>
    </source>
</evidence>
<feature type="domain" description="RlpA-like protein double-psi beta-barrel" evidence="5">
    <location>
        <begin position="25"/>
        <end position="110"/>
    </location>
</feature>
<dbReference type="InterPro" id="IPR034718">
    <property type="entry name" value="RlpA"/>
</dbReference>
<dbReference type="NCBIfam" id="TIGR00413">
    <property type="entry name" value="rlpA"/>
    <property type="match status" value="1"/>
</dbReference>
<dbReference type="PANTHER" id="PTHR34183:SF8">
    <property type="entry name" value="ENDOLYTIC PEPTIDOGLYCAN TRANSGLYCOSYLASE RLPA-RELATED"/>
    <property type="match status" value="1"/>
</dbReference>
<evidence type="ECO:0000259" key="5">
    <source>
        <dbReference type="Pfam" id="PF03330"/>
    </source>
</evidence>
<organism evidence="7 8">
    <name type="scientific">Deinococcus metallilatus</name>
    <dbReference type="NCBI Taxonomy" id="1211322"/>
    <lineage>
        <taxon>Bacteria</taxon>
        <taxon>Thermotogati</taxon>
        <taxon>Deinococcota</taxon>
        <taxon>Deinococci</taxon>
        <taxon>Deinococcales</taxon>
        <taxon>Deinococcaceae</taxon>
        <taxon>Deinococcus</taxon>
    </lineage>
</organism>
<dbReference type="InterPro" id="IPR012997">
    <property type="entry name" value="RplA"/>
</dbReference>